<comment type="caution">
    <text evidence="4">The sequence shown here is derived from an EMBL/GenBank/DDBJ whole genome shotgun (WGS) entry which is preliminary data.</text>
</comment>
<dbReference type="PANTHER" id="PTHR30055:SF196">
    <property type="entry name" value="HTH-TYPE TRANSCRIPTIONAL REGULATOR RUTR"/>
    <property type="match status" value="1"/>
</dbReference>
<gene>
    <name evidence="4" type="ORF">GSH16_09040</name>
</gene>
<proteinExistence type="predicted"/>
<dbReference type="AlphaFoldDB" id="A0A6B0TX45"/>
<evidence type="ECO:0000313" key="5">
    <source>
        <dbReference type="Proteomes" id="UP000436016"/>
    </source>
</evidence>
<dbReference type="Gene3D" id="1.10.357.10">
    <property type="entry name" value="Tetracycline Repressor, domain 2"/>
    <property type="match status" value="1"/>
</dbReference>
<evidence type="ECO:0000259" key="3">
    <source>
        <dbReference type="PROSITE" id="PS50977"/>
    </source>
</evidence>
<dbReference type="PRINTS" id="PR00455">
    <property type="entry name" value="HTHTETR"/>
</dbReference>
<dbReference type="InterPro" id="IPR050109">
    <property type="entry name" value="HTH-type_TetR-like_transc_reg"/>
</dbReference>
<protein>
    <submittedName>
        <fullName evidence="4">TetR family transcriptional regulator</fullName>
    </submittedName>
</protein>
<dbReference type="InterPro" id="IPR036271">
    <property type="entry name" value="Tet_transcr_reg_TetR-rel_C_sf"/>
</dbReference>
<dbReference type="EMBL" id="WUWG01000003">
    <property type="protein sequence ID" value="MXU65593.1"/>
    <property type="molecule type" value="Genomic_DNA"/>
</dbReference>
<dbReference type="PROSITE" id="PS50977">
    <property type="entry name" value="HTH_TETR_2"/>
    <property type="match status" value="1"/>
</dbReference>
<dbReference type="SUPFAM" id="SSF46689">
    <property type="entry name" value="Homeodomain-like"/>
    <property type="match status" value="1"/>
</dbReference>
<dbReference type="GO" id="GO:0045892">
    <property type="term" value="P:negative regulation of DNA-templated transcription"/>
    <property type="evidence" value="ECO:0007669"/>
    <property type="project" value="InterPro"/>
</dbReference>
<feature type="domain" description="HTH tetR-type" evidence="3">
    <location>
        <begin position="14"/>
        <end position="74"/>
    </location>
</feature>
<dbReference type="InterPro" id="IPR009057">
    <property type="entry name" value="Homeodomain-like_sf"/>
</dbReference>
<dbReference type="Pfam" id="PF00440">
    <property type="entry name" value="TetR_N"/>
    <property type="match status" value="1"/>
</dbReference>
<dbReference type="GO" id="GO:0003700">
    <property type="term" value="F:DNA-binding transcription factor activity"/>
    <property type="evidence" value="ECO:0007669"/>
    <property type="project" value="TreeGrafter"/>
</dbReference>
<sequence length="207" mass="23608">MNDQSGKGQTRIQKQNSRKIREAALDVFSAEGFRGATIDRIAAAAGMSKPNLLYYYATKEEIYRAVLDATLDNWLEPLRAIDPDGDAVSELRNYIRRKLEMARDFPRESRLYANEIIRGAPIITEELEDLRTLVNEKSEIIRGWIARGQMAEIDPRHLFFAIWAMTQHYADFDAQVRTVLDDSGDGRFNDAARAVETLVFSGLRPRP</sequence>
<accession>A0A6B0TX45</accession>
<feature type="DNA-binding region" description="H-T-H motif" evidence="2">
    <location>
        <begin position="37"/>
        <end position="56"/>
    </location>
</feature>
<dbReference type="RefSeq" id="WP_160854201.1">
    <property type="nucleotide sequence ID" value="NZ_WUWG01000003.1"/>
</dbReference>
<dbReference type="PANTHER" id="PTHR30055">
    <property type="entry name" value="HTH-TYPE TRANSCRIPTIONAL REGULATOR RUTR"/>
    <property type="match status" value="1"/>
</dbReference>
<dbReference type="Proteomes" id="UP000436016">
    <property type="component" value="Unassembled WGS sequence"/>
</dbReference>
<dbReference type="Gene3D" id="1.10.10.60">
    <property type="entry name" value="Homeodomain-like"/>
    <property type="match status" value="1"/>
</dbReference>
<evidence type="ECO:0000313" key="4">
    <source>
        <dbReference type="EMBL" id="MXU65593.1"/>
    </source>
</evidence>
<keyword evidence="1 2" id="KW-0238">DNA-binding</keyword>
<name>A0A6B0TX45_9RHOB</name>
<reference evidence="4 5" key="1">
    <citation type="submission" date="2019-12" db="EMBL/GenBank/DDBJ databases">
        <title>Strain KN286 was isolated from seawater, which was collected from Caroline Seamount in the tropical western Pacific.</title>
        <authorList>
            <person name="Wang Q."/>
        </authorList>
    </citation>
    <scope>NUCLEOTIDE SEQUENCE [LARGE SCALE GENOMIC DNA]</scope>
    <source>
        <strain evidence="4 5">KN286</strain>
    </source>
</reference>
<keyword evidence="5" id="KW-1185">Reference proteome</keyword>
<evidence type="ECO:0000256" key="1">
    <source>
        <dbReference type="ARBA" id="ARBA00023125"/>
    </source>
</evidence>
<dbReference type="SUPFAM" id="SSF48498">
    <property type="entry name" value="Tetracyclin repressor-like, C-terminal domain"/>
    <property type="match status" value="1"/>
</dbReference>
<dbReference type="GO" id="GO:0000976">
    <property type="term" value="F:transcription cis-regulatory region binding"/>
    <property type="evidence" value="ECO:0007669"/>
    <property type="project" value="TreeGrafter"/>
</dbReference>
<evidence type="ECO:0000256" key="2">
    <source>
        <dbReference type="PROSITE-ProRule" id="PRU00335"/>
    </source>
</evidence>
<dbReference type="InterPro" id="IPR013573">
    <property type="entry name" value="Tscrpt_reg_YcdC_C"/>
</dbReference>
<dbReference type="Pfam" id="PF08362">
    <property type="entry name" value="TetR_C_3"/>
    <property type="match status" value="1"/>
</dbReference>
<organism evidence="4 5">
    <name type="scientific">Oceanomicrobium pacificus</name>
    <dbReference type="NCBI Taxonomy" id="2692916"/>
    <lineage>
        <taxon>Bacteria</taxon>
        <taxon>Pseudomonadati</taxon>
        <taxon>Pseudomonadota</taxon>
        <taxon>Alphaproteobacteria</taxon>
        <taxon>Rhodobacterales</taxon>
        <taxon>Paracoccaceae</taxon>
        <taxon>Oceanomicrobium</taxon>
    </lineage>
</organism>
<dbReference type="InterPro" id="IPR001647">
    <property type="entry name" value="HTH_TetR"/>
</dbReference>